<protein>
    <submittedName>
        <fullName evidence="1">Uncharacterized protein</fullName>
    </submittedName>
</protein>
<dbReference type="EMBL" id="KZ663089">
    <property type="protein sequence ID" value="PPS15888.1"/>
    <property type="molecule type" value="Genomic_DNA"/>
</dbReference>
<sequence>MNGSLGSRGGSLRVNCEGAQRCQRMKPPYELDERVVVDETVGLHYVEGHRQPNGDGPLPMPLRLMLNGEGNEIGKVEDVPVPQRCRESRCLGAARIVRSRAKGKGIPASRRRMIDVEIKSVELILLHELFCIKAQCGTELWAAQLAD</sequence>
<proteinExistence type="predicted"/>
<accession>A0A2P5YK20</accession>
<evidence type="ECO:0000313" key="1">
    <source>
        <dbReference type="EMBL" id="PPS15888.1"/>
    </source>
</evidence>
<reference evidence="1 2" key="1">
    <citation type="submission" date="2015-01" db="EMBL/GenBank/DDBJ databases">
        <title>Genome of allotetraploid Gossypium barbadense reveals genomic plasticity and fiber elongation in cotton evolution.</title>
        <authorList>
            <person name="Chen X."/>
            <person name="Liu X."/>
            <person name="Zhao B."/>
            <person name="Zheng H."/>
            <person name="Hu Y."/>
            <person name="Lu G."/>
            <person name="Yang C."/>
            <person name="Chen J."/>
            <person name="Shan C."/>
            <person name="Zhang L."/>
            <person name="Zhou Y."/>
            <person name="Wang L."/>
            <person name="Guo W."/>
            <person name="Bai Y."/>
            <person name="Ruan J."/>
            <person name="Shangguan X."/>
            <person name="Mao Y."/>
            <person name="Jiang J."/>
            <person name="Zhu Y."/>
            <person name="Lei J."/>
            <person name="Kang H."/>
            <person name="Chen S."/>
            <person name="He X."/>
            <person name="Wang R."/>
            <person name="Wang Y."/>
            <person name="Chen J."/>
            <person name="Wang L."/>
            <person name="Yu S."/>
            <person name="Wang B."/>
            <person name="Wei J."/>
            <person name="Song S."/>
            <person name="Lu X."/>
            <person name="Gao Z."/>
            <person name="Gu W."/>
            <person name="Deng X."/>
            <person name="Ma D."/>
            <person name="Wang S."/>
            <person name="Liang W."/>
            <person name="Fang L."/>
            <person name="Cai C."/>
            <person name="Zhu X."/>
            <person name="Zhou B."/>
            <person name="Zhang Y."/>
            <person name="Chen Z."/>
            <person name="Xu S."/>
            <person name="Zhu R."/>
            <person name="Wang S."/>
            <person name="Zhang T."/>
            <person name="Zhao G."/>
        </authorList>
    </citation>
    <scope>NUCLEOTIDE SEQUENCE [LARGE SCALE GENOMIC DNA]</scope>
    <source>
        <strain evidence="2">cv. Xinhai21</strain>
        <tissue evidence="1">Leaf</tissue>
    </source>
</reference>
<gene>
    <name evidence="1" type="ORF">GOBAR_AA04689</name>
</gene>
<dbReference type="AlphaFoldDB" id="A0A2P5YK20"/>
<name>A0A2P5YK20_GOSBA</name>
<evidence type="ECO:0000313" key="2">
    <source>
        <dbReference type="Proteomes" id="UP000239757"/>
    </source>
</evidence>
<dbReference type="Proteomes" id="UP000239757">
    <property type="component" value="Unassembled WGS sequence"/>
</dbReference>
<organism evidence="1 2">
    <name type="scientific">Gossypium barbadense</name>
    <name type="common">Sea Island cotton</name>
    <name type="synonym">Hibiscus barbadensis</name>
    <dbReference type="NCBI Taxonomy" id="3634"/>
    <lineage>
        <taxon>Eukaryota</taxon>
        <taxon>Viridiplantae</taxon>
        <taxon>Streptophyta</taxon>
        <taxon>Embryophyta</taxon>
        <taxon>Tracheophyta</taxon>
        <taxon>Spermatophyta</taxon>
        <taxon>Magnoliopsida</taxon>
        <taxon>eudicotyledons</taxon>
        <taxon>Gunneridae</taxon>
        <taxon>Pentapetalae</taxon>
        <taxon>rosids</taxon>
        <taxon>malvids</taxon>
        <taxon>Malvales</taxon>
        <taxon>Malvaceae</taxon>
        <taxon>Malvoideae</taxon>
        <taxon>Gossypium</taxon>
    </lineage>
</organism>